<dbReference type="OrthoDB" id="14196at2"/>
<evidence type="ECO:0000313" key="10">
    <source>
        <dbReference type="Proteomes" id="UP000199256"/>
    </source>
</evidence>
<organism evidence="9 10">
    <name type="scientific">Ectothiorhodospira marina</name>
    <dbReference type="NCBI Taxonomy" id="1396821"/>
    <lineage>
        <taxon>Bacteria</taxon>
        <taxon>Pseudomonadati</taxon>
        <taxon>Pseudomonadota</taxon>
        <taxon>Gammaproteobacteria</taxon>
        <taxon>Chromatiales</taxon>
        <taxon>Ectothiorhodospiraceae</taxon>
        <taxon>Ectothiorhodospira</taxon>
    </lineage>
</organism>
<gene>
    <name evidence="7" type="primary">surA</name>
    <name evidence="9" type="ORF">SAMN05444515_11250</name>
</gene>
<dbReference type="AlphaFoldDB" id="A0A1H7NQ55"/>
<feature type="chain" id="PRO_5011800362" description="Chaperone SurA" evidence="7">
    <location>
        <begin position="22"/>
        <end position="455"/>
    </location>
</feature>
<dbReference type="GO" id="GO:0050821">
    <property type="term" value="P:protein stabilization"/>
    <property type="evidence" value="ECO:0007669"/>
    <property type="project" value="InterPro"/>
</dbReference>
<feature type="signal peptide" evidence="7">
    <location>
        <begin position="1"/>
        <end position="21"/>
    </location>
</feature>
<dbReference type="HAMAP" id="MF_01183">
    <property type="entry name" value="Chaperone_SurA"/>
    <property type="match status" value="1"/>
</dbReference>
<dbReference type="InterPro" id="IPR023058">
    <property type="entry name" value="PPIase_PpiC_CS"/>
</dbReference>
<reference evidence="10" key="1">
    <citation type="submission" date="2016-10" db="EMBL/GenBank/DDBJ databases">
        <authorList>
            <person name="Varghese N."/>
            <person name="Submissions S."/>
        </authorList>
    </citation>
    <scope>NUCLEOTIDE SEQUENCE [LARGE SCALE GENOMIC DNA]</scope>
    <source>
        <strain evidence="10">DSM 241</strain>
    </source>
</reference>
<name>A0A1H7NQ55_9GAMM</name>
<dbReference type="GO" id="GO:0030288">
    <property type="term" value="C:outer membrane-bounded periplasmic space"/>
    <property type="evidence" value="ECO:0007669"/>
    <property type="project" value="InterPro"/>
</dbReference>
<keyword evidence="2 7" id="KW-0677">Repeat</keyword>
<accession>A0A1H7NQ55</accession>
<sequence precursor="true">MKTIISILLAWLVASGSVALAQEGNNHPGVVPLDEGGRLLDRIVAVAEEDVIMQSELRERIQTIQRQLAARDGQTPPVDALVRPVLDRLVLERLQLQEARRIGIRIDDISLNNAIENIARENGMSLAQFRDRLVADGIDFRAFREQIRDEMAIAQLHRRQVDSRIQVSEQEIDDLIASESGAIDRDVEYRLLHLLVSLPEGATPEQISETRERAERIREEAAEGADFTELALRESEGQQALEGGDLGWRNASQVPTLFSRHVVLMREGDVSEVIRSPSGFHIVKLADRRAGSRSQVQQTRVRHILISPSEVVSDREARDRIRSLRNRIRDGADFAELAQAHSDDRGSALRGGDLGWTDPGDMVPQFEQVMNRTEPGTLSEPFRTQFGWHILKVEDRRSHDSSRELMRSQAREIIRNRKRDDELEIWLRRLRDESYVELRLEDVATRDAGANQRSR</sequence>
<evidence type="ECO:0000313" key="9">
    <source>
        <dbReference type="EMBL" id="SEL25165.1"/>
    </source>
</evidence>
<dbReference type="Proteomes" id="UP000199256">
    <property type="component" value="Unassembled WGS sequence"/>
</dbReference>
<dbReference type="GO" id="GO:0042277">
    <property type="term" value="F:peptide binding"/>
    <property type="evidence" value="ECO:0007669"/>
    <property type="project" value="InterPro"/>
</dbReference>
<keyword evidence="10" id="KW-1185">Reference proteome</keyword>
<evidence type="ECO:0000256" key="6">
    <source>
        <dbReference type="ARBA" id="ARBA00023235"/>
    </source>
</evidence>
<dbReference type="Pfam" id="PF13616">
    <property type="entry name" value="Rotamase_3"/>
    <property type="match status" value="1"/>
</dbReference>
<comment type="domain">
    <text evidence="7">The PPIase activity resides only in the second parvulin domain. The N-terminal region and the C-terminal tail are necessary and sufficient for the chaperone activity of SurA. The PPIase activity is dispensable for SurA to function as a chaperone. The N-terminal region and the C-terminal tail are also required for porin recognition.</text>
</comment>
<evidence type="ECO:0000256" key="1">
    <source>
        <dbReference type="ARBA" id="ARBA00022729"/>
    </source>
</evidence>
<evidence type="ECO:0000256" key="5">
    <source>
        <dbReference type="ARBA" id="ARBA00023186"/>
    </source>
</evidence>
<dbReference type="RefSeq" id="WP_090254271.1">
    <property type="nucleotide sequence ID" value="NZ_FOAA01000012.1"/>
</dbReference>
<evidence type="ECO:0000256" key="7">
    <source>
        <dbReference type="HAMAP-Rule" id="MF_01183"/>
    </source>
</evidence>
<dbReference type="Gene3D" id="1.10.4030.10">
    <property type="entry name" value="Porin chaperone SurA, peptide-binding domain"/>
    <property type="match status" value="1"/>
</dbReference>
<dbReference type="GO" id="GO:0043165">
    <property type="term" value="P:Gram-negative-bacterium-type cell outer membrane assembly"/>
    <property type="evidence" value="ECO:0007669"/>
    <property type="project" value="InterPro"/>
</dbReference>
<proteinExistence type="inferred from homology"/>
<keyword evidence="3 7" id="KW-0574">Periplasm</keyword>
<dbReference type="EMBL" id="FOAA01000012">
    <property type="protein sequence ID" value="SEL25165.1"/>
    <property type="molecule type" value="Genomic_DNA"/>
</dbReference>
<feature type="domain" description="PpiC" evidence="8">
    <location>
        <begin position="186"/>
        <end position="287"/>
    </location>
</feature>
<dbReference type="GO" id="GO:0003755">
    <property type="term" value="F:peptidyl-prolyl cis-trans isomerase activity"/>
    <property type="evidence" value="ECO:0007669"/>
    <property type="project" value="UniProtKB-UniRule"/>
</dbReference>
<comment type="subcellular location">
    <subcellularLocation>
        <location evidence="7">Periplasm</location>
    </subcellularLocation>
    <text evidence="7">Is capable of associating with the outer membrane.</text>
</comment>
<dbReference type="EC" id="5.2.1.8" evidence="7"/>
<keyword evidence="6 7" id="KW-0413">Isomerase</keyword>
<evidence type="ECO:0000256" key="4">
    <source>
        <dbReference type="ARBA" id="ARBA00023110"/>
    </source>
</evidence>
<dbReference type="PANTHER" id="PTHR47637">
    <property type="entry name" value="CHAPERONE SURA"/>
    <property type="match status" value="1"/>
</dbReference>
<dbReference type="Pfam" id="PF00639">
    <property type="entry name" value="Rotamase"/>
    <property type="match status" value="1"/>
</dbReference>
<dbReference type="PROSITE" id="PS50198">
    <property type="entry name" value="PPIC_PPIASE_2"/>
    <property type="match status" value="2"/>
</dbReference>
<dbReference type="SUPFAM" id="SSF54534">
    <property type="entry name" value="FKBP-like"/>
    <property type="match status" value="2"/>
</dbReference>
<dbReference type="InterPro" id="IPR027304">
    <property type="entry name" value="Trigger_fact/SurA_dom_sf"/>
</dbReference>
<keyword evidence="4 7" id="KW-0697">Rotamase</keyword>
<dbReference type="GO" id="GO:0051082">
    <property type="term" value="F:unfolded protein binding"/>
    <property type="evidence" value="ECO:0007669"/>
    <property type="project" value="UniProtKB-UniRule"/>
</dbReference>
<dbReference type="SUPFAM" id="SSF109998">
    <property type="entry name" value="Triger factor/SurA peptide-binding domain-like"/>
    <property type="match status" value="1"/>
</dbReference>
<dbReference type="PROSITE" id="PS01096">
    <property type="entry name" value="PPIC_PPIASE_1"/>
    <property type="match status" value="1"/>
</dbReference>
<dbReference type="STRING" id="1396821.SAMN05444515_11250"/>
<comment type="catalytic activity">
    <reaction evidence="7">
        <text>[protein]-peptidylproline (omega=180) = [protein]-peptidylproline (omega=0)</text>
        <dbReference type="Rhea" id="RHEA:16237"/>
        <dbReference type="Rhea" id="RHEA-COMP:10747"/>
        <dbReference type="Rhea" id="RHEA-COMP:10748"/>
        <dbReference type="ChEBI" id="CHEBI:83833"/>
        <dbReference type="ChEBI" id="CHEBI:83834"/>
        <dbReference type="EC" id="5.2.1.8"/>
    </reaction>
</comment>
<feature type="domain" description="PpiC" evidence="8">
    <location>
        <begin position="296"/>
        <end position="395"/>
    </location>
</feature>
<dbReference type="InterPro" id="IPR046357">
    <property type="entry name" value="PPIase_dom_sf"/>
</dbReference>
<dbReference type="Pfam" id="PF09312">
    <property type="entry name" value="SurA_N"/>
    <property type="match status" value="1"/>
</dbReference>
<dbReference type="InterPro" id="IPR000297">
    <property type="entry name" value="PPIase_PpiC"/>
</dbReference>
<keyword evidence="5 7" id="KW-0143">Chaperone</keyword>
<dbReference type="InterPro" id="IPR050280">
    <property type="entry name" value="OMP_Chaperone_SurA"/>
</dbReference>
<comment type="function">
    <text evidence="7">Chaperone involved in the correct folding and assembly of outer membrane proteins. Recognizes specific patterns of aromatic residues and the orientation of their side chains, which are found more frequently in integral outer membrane proteins. May act in both early periplasmic and late outer membrane-associated steps of protein maturation.</text>
</comment>
<evidence type="ECO:0000259" key="8">
    <source>
        <dbReference type="PROSITE" id="PS50198"/>
    </source>
</evidence>
<evidence type="ECO:0000256" key="2">
    <source>
        <dbReference type="ARBA" id="ARBA00022737"/>
    </source>
</evidence>
<protein>
    <recommendedName>
        <fullName evidence="7">Chaperone SurA</fullName>
    </recommendedName>
    <alternativeName>
        <fullName evidence="7">Peptidyl-prolyl cis-trans isomerase SurA</fullName>
        <shortName evidence="7">PPIase SurA</shortName>
        <ecNumber evidence="7">5.2.1.8</ecNumber>
    </alternativeName>
    <alternativeName>
        <fullName evidence="7">Rotamase SurA</fullName>
    </alternativeName>
</protein>
<dbReference type="InterPro" id="IPR023034">
    <property type="entry name" value="PPIase_SurA"/>
</dbReference>
<dbReference type="GO" id="GO:0006457">
    <property type="term" value="P:protein folding"/>
    <property type="evidence" value="ECO:0007669"/>
    <property type="project" value="UniProtKB-UniRule"/>
</dbReference>
<evidence type="ECO:0000256" key="3">
    <source>
        <dbReference type="ARBA" id="ARBA00022764"/>
    </source>
</evidence>
<dbReference type="PANTHER" id="PTHR47637:SF1">
    <property type="entry name" value="CHAPERONE SURA"/>
    <property type="match status" value="1"/>
</dbReference>
<dbReference type="InterPro" id="IPR015391">
    <property type="entry name" value="SurA_N"/>
</dbReference>
<dbReference type="Gene3D" id="3.10.50.40">
    <property type="match status" value="2"/>
</dbReference>
<keyword evidence="1 7" id="KW-0732">Signal</keyword>